<dbReference type="InterPro" id="IPR033132">
    <property type="entry name" value="GH_1_N_CS"/>
</dbReference>
<dbReference type="GO" id="GO:0016052">
    <property type="term" value="P:carbohydrate catabolic process"/>
    <property type="evidence" value="ECO:0007669"/>
    <property type="project" value="TreeGrafter"/>
</dbReference>
<dbReference type="InterPro" id="IPR001360">
    <property type="entry name" value="Glyco_hydro_1"/>
</dbReference>
<comment type="similarity">
    <text evidence="1 4">Belongs to the glycosyl hydrolase 1 family.</text>
</comment>
<dbReference type="SUPFAM" id="SSF51445">
    <property type="entry name" value="(Trans)glycosidases"/>
    <property type="match status" value="1"/>
</dbReference>
<dbReference type="InterPro" id="IPR017853">
    <property type="entry name" value="GH"/>
</dbReference>
<evidence type="ECO:0000256" key="2">
    <source>
        <dbReference type="ARBA" id="ARBA00022801"/>
    </source>
</evidence>
<comment type="caution">
    <text evidence="5">The sequence shown here is derived from an EMBL/GenBank/DDBJ whole genome shotgun (WGS) entry which is preliminary data.</text>
</comment>
<proteinExistence type="inferred from homology"/>
<gene>
    <name evidence="5" type="ORF">GT635_07420</name>
</gene>
<dbReference type="AlphaFoldDB" id="A0A6L8RKB9"/>
<dbReference type="PANTHER" id="PTHR10353:SF122">
    <property type="entry name" value="6-PHOSPHO-BETA-GLUCOSIDASE ASCB-RELATED"/>
    <property type="match status" value="1"/>
</dbReference>
<organism evidence="5 6">
    <name type="scientific">Collinsella aerofaciens</name>
    <dbReference type="NCBI Taxonomy" id="74426"/>
    <lineage>
        <taxon>Bacteria</taxon>
        <taxon>Bacillati</taxon>
        <taxon>Actinomycetota</taxon>
        <taxon>Coriobacteriia</taxon>
        <taxon>Coriobacteriales</taxon>
        <taxon>Coriobacteriaceae</taxon>
        <taxon>Collinsella</taxon>
    </lineage>
</organism>
<name>A0A6L8RKB9_9ACTN</name>
<dbReference type="PANTHER" id="PTHR10353">
    <property type="entry name" value="GLYCOSYL HYDROLASE"/>
    <property type="match status" value="1"/>
</dbReference>
<sequence>MGFPEGFYWGGATAANQFEGAWNVDGRGPSVDDHFLGGSYKEPRQITIDIDPDRFYPNHDGIDFYHHYEEDIALFAEMGFNMFRMSISWSRIFPSGDDAEPNEAGLAFYDRVFDCLRAHNIEPLVTLSHYEMPYHLVEKYNGWASRELIGFFEKYCQTVFDRYQDKVKFWLTFNEINCGTQDMGNLFETSMIQGFEGPASAVHTTPQARMQALHHQFVASGRVVRYAHEHYPQFKIGNMDCFILSYAATCDPADVFATQQEMNTMNWYCSDVQVRGKYPFYAKRFWAENDVELVMEDGDLQDIADGKVDFYTFSYYMSGTVGTHKDHEMTEGNMTFGGKNPYLESTDWGWQIDPLGLRIALNEIYARYEIPLMVVENGMGAYDEVEEDGSIHDPYRIAYLQSHIKAMGEAIADGVDLIAYTWWGPIDLVSAGTGEMRKRYGFIHVDKYDDGTGTYERRRKDSFYAYQKIIKSNGAEGLD</sequence>
<dbReference type="EMBL" id="WWTB01000015">
    <property type="protein sequence ID" value="MZJ86280.1"/>
    <property type="molecule type" value="Genomic_DNA"/>
</dbReference>
<keyword evidence="3" id="KW-0326">Glycosidase</keyword>
<evidence type="ECO:0000313" key="5">
    <source>
        <dbReference type="EMBL" id="MZJ86280.1"/>
    </source>
</evidence>
<dbReference type="Gene3D" id="3.20.20.80">
    <property type="entry name" value="Glycosidases"/>
    <property type="match status" value="1"/>
</dbReference>
<evidence type="ECO:0000256" key="1">
    <source>
        <dbReference type="ARBA" id="ARBA00010838"/>
    </source>
</evidence>
<dbReference type="Proteomes" id="UP000481598">
    <property type="component" value="Unassembled WGS sequence"/>
</dbReference>
<dbReference type="FunFam" id="3.20.20.80:FF:000004">
    <property type="entry name" value="Beta-glucosidase 6-phospho-beta-glucosidase"/>
    <property type="match status" value="1"/>
</dbReference>
<dbReference type="GO" id="GO:0005829">
    <property type="term" value="C:cytosol"/>
    <property type="evidence" value="ECO:0007669"/>
    <property type="project" value="TreeGrafter"/>
</dbReference>
<dbReference type="Pfam" id="PF00232">
    <property type="entry name" value="Glyco_hydro_1"/>
    <property type="match status" value="1"/>
</dbReference>
<dbReference type="GO" id="GO:0008422">
    <property type="term" value="F:beta-glucosidase activity"/>
    <property type="evidence" value="ECO:0007669"/>
    <property type="project" value="TreeGrafter"/>
</dbReference>
<evidence type="ECO:0000256" key="4">
    <source>
        <dbReference type="RuleBase" id="RU003690"/>
    </source>
</evidence>
<dbReference type="PROSITE" id="PS00653">
    <property type="entry name" value="GLYCOSYL_HYDROL_F1_2"/>
    <property type="match status" value="1"/>
</dbReference>
<keyword evidence="2 5" id="KW-0378">Hydrolase</keyword>
<dbReference type="RefSeq" id="WP_161156930.1">
    <property type="nucleotide sequence ID" value="NZ_WWSY01000024.1"/>
</dbReference>
<evidence type="ECO:0000256" key="3">
    <source>
        <dbReference type="ARBA" id="ARBA00023295"/>
    </source>
</evidence>
<reference evidence="5 6" key="1">
    <citation type="journal article" date="2019" name="Nat. Med.">
        <title>A library of human gut bacterial isolates paired with longitudinal multiomics data enables mechanistic microbiome research.</title>
        <authorList>
            <person name="Poyet M."/>
            <person name="Groussin M."/>
            <person name="Gibbons S.M."/>
            <person name="Avila-Pacheco J."/>
            <person name="Jiang X."/>
            <person name="Kearney S.M."/>
            <person name="Perrotta A.R."/>
            <person name="Berdy B."/>
            <person name="Zhao S."/>
            <person name="Lieberman T.D."/>
            <person name="Swanson P.K."/>
            <person name="Smith M."/>
            <person name="Roesemann S."/>
            <person name="Alexander J.E."/>
            <person name="Rich S.A."/>
            <person name="Livny J."/>
            <person name="Vlamakis H."/>
            <person name="Clish C."/>
            <person name="Bullock K."/>
            <person name="Deik A."/>
            <person name="Scott J."/>
            <person name="Pierce K.A."/>
            <person name="Xavier R.J."/>
            <person name="Alm E.J."/>
        </authorList>
    </citation>
    <scope>NUCLEOTIDE SEQUENCE [LARGE SCALE GENOMIC DNA]</scope>
    <source>
        <strain evidence="5 6">BIOML-A10</strain>
    </source>
</reference>
<protein>
    <submittedName>
        <fullName evidence="5">Family 1 glycosylhydrolase</fullName>
    </submittedName>
</protein>
<dbReference type="PRINTS" id="PR00131">
    <property type="entry name" value="GLHYDRLASE1"/>
</dbReference>
<evidence type="ECO:0000313" key="6">
    <source>
        <dbReference type="Proteomes" id="UP000481598"/>
    </source>
</evidence>
<accession>A0A6L8RKB9</accession>